<dbReference type="AlphaFoldDB" id="A0A6P8D2E4"/>
<dbReference type="OrthoDB" id="1927218at2759"/>
<reference evidence="11" key="1">
    <citation type="journal article" date="2020" name="Plant Biotechnol. J.">
        <title>The pomegranate (Punica granatum L.) draft genome dissects genetic divergence between soft- and hard-seeded cultivars.</title>
        <authorList>
            <person name="Luo X."/>
            <person name="Li H."/>
            <person name="Wu Z."/>
            <person name="Yao W."/>
            <person name="Zhao P."/>
            <person name="Cao D."/>
            <person name="Yu H."/>
            <person name="Li K."/>
            <person name="Poudel K."/>
            <person name="Zhao D."/>
            <person name="Zhang F."/>
            <person name="Xia X."/>
            <person name="Chen L."/>
            <person name="Wang Q."/>
            <person name="Jing D."/>
            <person name="Cao S."/>
        </authorList>
    </citation>
    <scope>NUCLEOTIDE SEQUENCE [LARGE SCALE GENOMIC DNA]</scope>
    <source>
        <strain evidence="11">cv. Tunisia</strain>
    </source>
</reference>
<evidence type="ECO:0000256" key="9">
    <source>
        <dbReference type="SAM" id="MobiDB-lite"/>
    </source>
</evidence>
<sequence>MFGCVLTGLGTLGFRSKRKLRVRFRFHNMGSNLNFKNFGNEPPSASNNRPPGNAPLTRQGSIYSLTFDEFQNSIGGMGKDFGSMNMDELLKSIYSAEENNITMVSTNGGGGQDGTAGPGGYLQRQGSLTLPRTLSQKTVDEVWKDVSKELSIGKDSMGATGGSAMPQRQQTLGEITLEEFLVRAGVVREEAQLAAKSNMGASFFGDLARAANNPGLGIGFQQQVRGPTNLMGIRNSENVNPIQIQSSSNLPLNVNGVRSNHHQQQQQQILPKQSAVPFAHQVPPSSGSQLGSPGIRTGLVGLADQVMNNNLVQGAAAFQGGGMGMVGLGAGPGPVGVGGGSPANPVSSDGMGRSNGDTSSVSPVPYMFNGSMRGRKSGGALEKVVERRQRRMIKNRESAARSRARKQAYTMELEAEVAKLKEENEELRKKQAEIMEIQKNQVLEMMNMQGGVKKRCLRRTQTGPW</sequence>
<dbReference type="SUPFAM" id="SSF57959">
    <property type="entry name" value="Leucine zipper domain"/>
    <property type="match status" value="1"/>
</dbReference>
<proteinExistence type="inferred from homology"/>
<dbReference type="InterPro" id="IPR046347">
    <property type="entry name" value="bZIP_sf"/>
</dbReference>
<dbReference type="Proteomes" id="UP000515151">
    <property type="component" value="Chromosome 1"/>
</dbReference>
<dbReference type="Pfam" id="PF00170">
    <property type="entry name" value="bZIP_1"/>
    <property type="match status" value="1"/>
</dbReference>
<dbReference type="PANTHER" id="PTHR22952:SF446">
    <property type="entry name" value="ABSCISIC ACID-INSENSITIVE 5-LIKE PROTEIN 5-RELATED"/>
    <property type="match status" value="1"/>
</dbReference>
<dbReference type="RefSeq" id="XP_031391262.1">
    <property type="nucleotide sequence ID" value="XM_031535402.1"/>
</dbReference>
<accession>A0A6P8D2E4</accession>
<evidence type="ECO:0000313" key="11">
    <source>
        <dbReference type="Proteomes" id="UP000515151"/>
    </source>
</evidence>
<dbReference type="GO" id="GO:0009738">
    <property type="term" value="P:abscisic acid-activated signaling pathway"/>
    <property type="evidence" value="ECO:0007669"/>
    <property type="project" value="UniProtKB-KW"/>
</dbReference>
<dbReference type="GeneID" id="116203578"/>
<dbReference type="FunFam" id="1.20.5.170:FF:000048">
    <property type="entry name" value="ABSCISIC ACID-INSENSITIVE 5-like protein 5"/>
    <property type="match status" value="1"/>
</dbReference>
<organism evidence="11 12">
    <name type="scientific">Punica granatum</name>
    <name type="common">Pomegranate</name>
    <dbReference type="NCBI Taxonomy" id="22663"/>
    <lineage>
        <taxon>Eukaryota</taxon>
        <taxon>Viridiplantae</taxon>
        <taxon>Streptophyta</taxon>
        <taxon>Embryophyta</taxon>
        <taxon>Tracheophyta</taxon>
        <taxon>Spermatophyta</taxon>
        <taxon>Magnoliopsida</taxon>
        <taxon>eudicotyledons</taxon>
        <taxon>Gunneridae</taxon>
        <taxon>Pentapetalae</taxon>
        <taxon>rosids</taxon>
        <taxon>malvids</taxon>
        <taxon>Myrtales</taxon>
        <taxon>Lythraceae</taxon>
        <taxon>Punica</taxon>
    </lineage>
</organism>
<keyword evidence="11" id="KW-1185">Reference proteome</keyword>
<dbReference type="InterPro" id="IPR043452">
    <property type="entry name" value="BZIP46-like"/>
</dbReference>
<keyword evidence="2" id="KW-0938">Abscisic acid signaling pathway</keyword>
<dbReference type="SMART" id="SM00338">
    <property type="entry name" value="BRLZ"/>
    <property type="match status" value="1"/>
</dbReference>
<dbReference type="GO" id="GO:0003700">
    <property type="term" value="F:DNA-binding transcription factor activity"/>
    <property type="evidence" value="ECO:0007669"/>
    <property type="project" value="InterPro"/>
</dbReference>
<dbReference type="PROSITE" id="PS50217">
    <property type="entry name" value="BZIP"/>
    <property type="match status" value="1"/>
</dbReference>
<protein>
    <submittedName>
        <fullName evidence="12">ABSCISIC ACID-INSENSITIVE 5-like protein 5 isoform X1</fullName>
    </submittedName>
</protein>
<evidence type="ECO:0000313" key="12">
    <source>
        <dbReference type="RefSeq" id="XP_031391262.1"/>
    </source>
</evidence>
<keyword evidence="3" id="KW-0805">Transcription regulation</keyword>
<comment type="subcellular location">
    <subcellularLocation>
        <location evidence="1">Nucleus</location>
    </subcellularLocation>
</comment>
<evidence type="ECO:0000256" key="2">
    <source>
        <dbReference type="ARBA" id="ARBA00022682"/>
    </source>
</evidence>
<dbReference type="CDD" id="cd14707">
    <property type="entry name" value="bZIP_plant_BZIP46"/>
    <property type="match status" value="1"/>
</dbReference>
<dbReference type="GO" id="GO:0045893">
    <property type="term" value="P:positive regulation of DNA-templated transcription"/>
    <property type="evidence" value="ECO:0007669"/>
    <property type="project" value="InterPro"/>
</dbReference>
<keyword evidence="8" id="KW-0175">Coiled coil</keyword>
<dbReference type="PROSITE" id="PS00036">
    <property type="entry name" value="BZIP_BASIC"/>
    <property type="match status" value="1"/>
</dbReference>
<evidence type="ECO:0000259" key="10">
    <source>
        <dbReference type="PROSITE" id="PS50217"/>
    </source>
</evidence>
<keyword evidence="4" id="KW-0238">DNA-binding</keyword>
<reference evidence="12" key="2">
    <citation type="submission" date="2025-08" db="UniProtKB">
        <authorList>
            <consortium name="RefSeq"/>
        </authorList>
    </citation>
    <scope>IDENTIFICATION</scope>
    <source>
        <tissue evidence="12">Leaf</tissue>
    </source>
</reference>
<feature type="region of interest" description="Disordered" evidence="9">
    <location>
        <begin position="35"/>
        <end position="58"/>
    </location>
</feature>
<evidence type="ECO:0000256" key="4">
    <source>
        <dbReference type="ARBA" id="ARBA00023125"/>
    </source>
</evidence>
<dbReference type="PANTHER" id="PTHR22952">
    <property type="entry name" value="CAMP-RESPONSE ELEMENT BINDING PROTEIN-RELATED"/>
    <property type="match status" value="1"/>
</dbReference>
<evidence type="ECO:0000256" key="8">
    <source>
        <dbReference type="SAM" id="Coils"/>
    </source>
</evidence>
<evidence type="ECO:0000256" key="5">
    <source>
        <dbReference type="ARBA" id="ARBA00023163"/>
    </source>
</evidence>
<evidence type="ECO:0000256" key="1">
    <source>
        <dbReference type="ARBA" id="ARBA00004123"/>
    </source>
</evidence>
<keyword evidence="6" id="KW-0539">Nucleus</keyword>
<dbReference type="GO" id="GO:0003677">
    <property type="term" value="F:DNA binding"/>
    <property type="evidence" value="ECO:0007669"/>
    <property type="project" value="UniProtKB-KW"/>
</dbReference>
<evidence type="ECO:0000256" key="6">
    <source>
        <dbReference type="ARBA" id="ARBA00023242"/>
    </source>
</evidence>
<dbReference type="InterPro" id="IPR004827">
    <property type="entry name" value="bZIP"/>
</dbReference>
<keyword evidence="5" id="KW-0804">Transcription</keyword>
<name>A0A6P8D2E4_PUNGR</name>
<dbReference type="GO" id="GO:0005634">
    <property type="term" value="C:nucleus"/>
    <property type="evidence" value="ECO:0007669"/>
    <property type="project" value="UniProtKB-SubCell"/>
</dbReference>
<feature type="domain" description="BZIP" evidence="10">
    <location>
        <begin position="385"/>
        <end position="436"/>
    </location>
</feature>
<gene>
    <name evidence="12" type="primary">LOC116203578</name>
</gene>
<evidence type="ECO:0000256" key="3">
    <source>
        <dbReference type="ARBA" id="ARBA00023015"/>
    </source>
</evidence>
<feature type="coiled-coil region" evidence="8">
    <location>
        <begin position="403"/>
        <end position="440"/>
    </location>
</feature>
<dbReference type="Gene3D" id="1.20.5.170">
    <property type="match status" value="1"/>
</dbReference>
<comment type="similarity">
    <text evidence="7">Belongs to the bZIP family. ABI5 subfamily.</text>
</comment>
<evidence type="ECO:0000256" key="7">
    <source>
        <dbReference type="ARBA" id="ARBA00061369"/>
    </source>
</evidence>